<proteinExistence type="predicted"/>
<organism evidence="1 2">
    <name type="scientific">Arabidopsis thaliana x Arabidopsis arenosa</name>
    <dbReference type="NCBI Taxonomy" id="1240361"/>
    <lineage>
        <taxon>Eukaryota</taxon>
        <taxon>Viridiplantae</taxon>
        <taxon>Streptophyta</taxon>
        <taxon>Embryophyta</taxon>
        <taxon>Tracheophyta</taxon>
        <taxon>Spermatophyta</taxon>
        <taxon>Magnoliopsida</taxon>
        <taxon>eudicotyledons</taxon>
        <taxon>Gunneridae</taxon>
        <taxon>Pentapetalae</taxon>
        <taxon>rosids</taxon>
        <taxon>malvids</taxon>
        <taxon>Brassicales</taxon>
        <taxon>Brassicaceae</taxon>
        <taxon>Camelineae</taxon>
        <taxon>Arabidopsis</taxon>
    </lineage>
</organism>
<sequence>MTFPTSLGAYTSPPPIGYPTRDAVVGDPPAAAVETKSKDGQEASTCCGCKCADIAACLNCFAALFNCCKCFAPS</sequence>
<comment type="caution">
    <text evidence="1">The sequence shown here is derived from an EMBL/GenBank/DDBJ whole genome shotgun (WGS) entry which is preliminary data.</text>
</comment>
<evidence type="ECO:0008006" key="3">
    <source>
        <dbReference type="Google" id="ProtNLM"/>
    </source>
</evidence>
<accession>A0A8T2AVF6</accession>
<gene>
    <name evidence="1" type="ORF">ISN45_Aa03g024470</name>
</gene>
<dbReference type="EMBL" id="JAEFBK010000008">
    <property type="protein sequence ID" value="KAG7578241.1"/>
    <property type="molecule type" value="Genomic_DNA"/>
</dbReference>
<reference evidence="1 2" key="1">
    <citation type="submission" date="2020-12" db="EMBL/GenBank/DDBJ databases">
        <title>Concerted genomic and epigenomic changes stabilize Arabidopsis allopolyploids.</title>
        <authorList>
            <person name="Chen Z."/>
        </authorList>
    </citation>
    <scope>NUCLEOTIDE SEQUENCE [LARGE SCALE GENOMIC DNA]</scope>
    <source>
        <strain evidence="1">Allo738</strain>
        <tissue evidence="1">Leaf</tissue>
    </source>
</reference>
<keyword evidence="2" id="KW-1185">Reference proteome</keyword>
<evidence type="ECO:0000313" key="1">
    <source>
        <dbReference type="EMBL" id="KAG7578241.1"/>
    </source>
</evidence>
<protein>
    <recommendedName>
        <fullName evidence="3">Cysteine-rich transmembrane CYSTM domain-containing protein</fullName>
    </recommendedName>
</protein>
<dbReference type="AlphaFoldDB" id="A0A8T2AVF6"/>
<dbReference type="Proteomes" id="UP000694240">
    <property type="component" value="Chromosome 8"/>
</dbReference>
<evidence type="ECO:0000313" key="2">
    <source>
        <dbReference type="Proteomes" id="UP000694240"/>
    </source>
</evidence>
<name>A0A8T2AVF6_9BRAS</name>